<dbReference type="OrthoDB" id="8019203at2759"/>
<name>B0WF58_CULQU</name>
<gene>
    <name evidence="2" type="primary">6037428</name>
    <name evidence="1" type="ORF">CpipJ_CPIJ005393</name>
</gene>
<dbReference type="EnsemblMetazoa" id="CPIJ005393-RA">
    <property type="protein sequence ID" value="CPIJ005393-PA"/>
    <property type="gene ID" value="CPIJ005393"/>
</dbReference>
<protein>
    <recommendedName>
        <fullName evidence="4">Pre-C2HC domain-containing protein</fullName>
    </recommendedName>
</protein>
<evidence type="ECO:0008006" key="4">
    <source>
        <dbReference type="Google" id="ProtNLM"/>
    </source>
</evidence>
<dbReference type="KEGG" id="cqu:CpipJ_CPIJ005393"/>
<evidence type="ECO:0000313" key="3">
    <source>
        <dbReference type="Proteomes" id="UP000002320"/>
    </source>
</evidence>
<dbReference type="VEuPathDB" id="VectorBase:CQUJHB014449"/>
<keyword evidence="3" id="KW-1185">Reference proteome</keyword>
<dbReference type="EMBL" id="DS231914">
    <property type="protein sequence ID" value="EDS26003.1"/>
    <property type="molecule type" value="Genomic_DNA"/>
</dbReference>
<dbReference type="VEuPathDB" id="VectorBase:CPIJ005393"/>
<dbReference type="Proteomes" id="UP000002320">
    <property type="component" value="Unassembled WGS sequence"/>
</dbReference>
<dbReference type="InParanoid" id="B0WF58"/>
<evidence type="ECO:0000313" key="1">
    <source>
        <dbReference type="EMBL" id="EDS26003.1"/>
    </source>
</evidence>
<dbReference type="HOGENOM" id="CLU_1950882_0_0_1"/>
<reference evidence="1" key="1">
    <citation type="submission" date="2007-03" db="EMBL/GenBank/DDBJ databases">
        <title>Annotation of Culex pipiens quinquefasciatus.</title>
        <authorList>
            <consortium name="The Broad Institute Genome Sequencing Platform"/>
            <person name="Atkinson P.W."/>
            <person name="Hemingway J."/>
            <person name="Christensen B.M."/>
            <person name="Higgs S."/>
            <person name="Kodira C."/>
            <person name="Hannick L."/>
            <person name="Megy K."/>
            <person name="O'Leary S."/>
            <person name="Pearson M."/>
            <person name="Haas B.J."/>
            <person name="Mauceli E."/>
            <person name="Wortman J.R."/>
            <person name="Lee N.H."/>
            <person name="Guigo R."/>
            <person name="Stanke M."/>
            <person name="Alvarado L."/>
            <person name="Amedeo P."/>
            <person name="Antoine C.H."/>
            <person name="Arensburger P."/>
            <person name="Bidwell S.L."/>
            <person name="Crawford M."/>
            <person name="Camaro F."/>
            <person name="Devon K."/>
            <person name="Engels R."/>
            <person name="Hammond M."/>
            <person name="Howarth C."/>
            <person name="Koehrsen M."/>
            <person name="Lawson D."/>
            <person name="Montgomery P."/>
            <person name="Nene V."/>
            <person name="Nusbaum C."/>
            <person name="Puiu D."/>
            <person name="Romero-Severson J."/>
            <person name="Severson D.W."/>
            <person name="Shumway M."/>
            <person name="Sisk P."/>
            <person name="Stolte C."/>
            <person name="Zeng Q."/>
            <person name="Eisenstadt E."/>
            <person name="Fraser-Liggett C."/>
            <person name="Strausberg R."/>
            <person name="Galagan J."/>
            <person name="Birren B."/>
            <person name="Collins F.H."/>
        </authorList>
    </citation>
    <scope>NUCLEOTIDE SEQUENCE [LARGE SCALE GENOMIC DNA]</scope>
    <source>
        <strain evidence="1">JHB</strain>
    </source>
</reference>
<sequence length="129" mass="15389">MPAQQEEETRLQHPASRQELLKRKKVEFYTHERRSERNHRVVLRGLPDELKPDEVKYLLKRDLKLDALEVHIIKRKEKSTVDETPYIVVFPKGYTNLKKLSAIKVVAKTIIRWEAYRNKRPTRRTSAKS</sequence>
<dbReference type="AlphaFoldDB" id="B0WF58"/>
<evidence type="ECO:0000313" key="2">
    <source>
        <dbReference type="EnsemblMetazoa" id="CPIJ005393-PA"/>
    </source>
</evidence>
<organism>
    <name type="scientific">Culex quinquefasciatus</name>
    <name type="common">Southern house mosquito</name>
    <name type="synonym">Culex pungens</name>
    <dbReference type="NCBI Taxonomy" id="7176"/>
    <lineage>
        <taxon>Eukaryota</taxon>
        <taxon>Metazoa</taxon>
        <taxon>Ecdysozoa</taxon>
        <taxon>Arthropoda</taxon>
        <taxon>Hexapoda</taxon>
        <taxon>Insecta</taxon>
        <taxon>Pterygota</taxon>
        <taxon>Neoptera</taxon>
        <taxon>Endopterygota</taxon>
        <taxon>Diptera</taxon>
        <taxon>Nematocera</taxon>
        <taxon>Culicoidea</taxon>
        <taxon>Culicidae</taxon>
        <taxon>Culicinae</taxon>
        <taxon>Culicini</taxon>
        <taxon>Culex</taxon>
        <taxon>Culex</taxon>
    </lineage>
</organism>
<accession>B0WF58</accession>
<reference evidence="2" key="2">
    <citation type="submission" date="2020-05" db="UniProtKB">
        <authorList>
            <consortium name="EnsemblMetazoa"/>
        </authorList>
    </citation>
    <scope>IDENTIFICATION</scope>
    <source>
        <strain evidence="2">JHB</strain>
    </source>
</reference>
<proteinExistence type="predicted"/>